<dbReference type="AlphaFoldDB" id="A0A7W6XT57"/>
<name>A0A7W6XT57_9HYPH</name>
<evidence type="ECO:0000313" key="2">
    <source>
        <dbReference type="Proteomes" id="UP000533724"/>
    </source>
</evidence>
<sequence>MPHYSGRRARSFSSPPVFRVISFGLSEKIAGGSTLESEFTRDHQLIEKIGGVIIASRGTIRTWSERMTASCDFSRALFSAENDTSEIVTAIMAADAKETVRAHRIASSDIAPTVASRPGHYSTSDFPKIGKASLPDLSAWLGIGFVEEKPAHFPLRSLATHIPNALSEPFPPAGICDQIGLERRHDQRPLV</sequence>
<protein>
    <submittedName>
        <fullName evidence="1">Uncharacterized protein</fullName>
    </submittedName>
</protein>
<organism evidence="1 2">
    <name type="scientific">Rhizobium esperanzae</name>
    <dbReference type="NCBI Taxonomy" id="1967781"/>
    <lineage>
        <taxon>Bacteria</taxon>
        <taxon>Pseudomonadati</taxon>
        <taxon>Pseudomonadota</taxon>
        <taxon>Alphaproteobacteria</taxon>
        <taxon>Hyphomicrobiales</taxon>
        <taxon>Rhizobiaceae</taxon>
        <taxon>Rhizobium/Agrobacterium group</taxon>
        <taxon>Rhizobium</taxon>
    </lineage>
</organism>
<dbReference type="Proteomes" id="UP000533724">
    <property type="component" value="Unassembled WGS sequence"/>
</dbReference>
<comment type="caution">
    <text evidence="1">The sequence shown here is derived from an EMBL/GenBank/DDBJ whole genome shotgun (WGS) entry which is preliminary data.</text>
</comment>
<accession>A0A7W6XT57</accession>
<reference evidence="1 2" key="1">
    <citation type="submission" date="2020-08" db="EMBL/GenBank/DDBJ databases">
        <title>Genomic Encyclopedia of Type Strains, Phase IV (KMG-V): Genome sequencing to study the core and pangenomes of soil and plant-associated prokaryotes.</title>
        <authorList>
            <person name="Whitman W."/>
        </authorList>
    </citation>
    <scope>NUCLEOTIDE SEQUENCE [LARGE SCALE GENOMIC DNA]</scope>
    <source>
        <strain evidence="1 2">SEMIA 414</strain>
    </source>
</reference>
<dbReference type="EMBL" id="JACIHI010000001">
    <property type="protein sequence ID" value="MBB4436882.1"/>
    <property type="molecule type" value="Genomic_DNA"/>
</dbReference>
<evidence type="ECO:0000313" key="1">
    <source>
        <dbReference type="EMBL" id="MBB4436882.1"/>
    </source>
</evidence>
<gene>
    <name evidence="1" type="ORF">GGE15_000113</name>
</gene>
<proteinExistence type="predicted"/>